<dbReference type="RefSeq" id="WP_173062324.1">
    <property type="nucleotide sequence ID" value="NZ_BAABGO010000046.1"/>
</dbReference>
<comment type="caution">
    <text evidence="1">The sequence shown here is derived from an EMBL/GenBank/DDBJ whole genome shotgun (WGS) entry which is preliminary data.</text>
</comment>
<gene>
    <name evidence="1" type="ORF">Phou_063450</name>
</gene>
<protein>
    <submittedName>
        <fullName evidence="1">Uncharacterized protein</fullName>
    </submittedName>
</protein>
<accession>A0A6V8KN98</accession>
<dbReference type="Proteomes" id="UP000482800">
    <property type="component" value="Unassembled WGS sequence"/>
</dbReference>
<organism evidence="1 2">
    <name type="scientific">Phytohabitans houttuyneae</name>
    <dbReference type="NCBI Taxonomy" id="1076126"/>
    <lineage>
        <taxon>Bacteria</taxon>
        <taxon>Bacillati</taxon>
        <taxon>Actinomycetota</taxon>
        <taxon>Actinomycetes</taxon>
        <taxon>Micromonosporales</taxon>
        <taxon>Micromonosporaceae</taxon>
    </lineage>
</organism>
<dbReference type="EMBL" id="BLPF01000002">
    <property type="protein sequence ID" value="GFJ82165.1"/>
    <property type="molecule type" value="Genomic_DNA"/>
</dbReference>
<keyword evidence="2" id="KW-1185">Reference proteome</keyword>
<evidence type="ECO:0000313" key="1">
    <source>
        <dbReference type="EMBL" id="GFJ82165.1"/>
    </source>
</evidence>
<reference evidence="1 2" key="1">
    <citation type="submission" date="2020-03" db="EMBL/GenBank/DDBJ databases">
        <title>Whole genome shotgun sequence of Phytohabitans houttuyneae NBRC 108639.</title>
        <authorList>
            <person name="Komaki H."/>
            <person name="Tamura T."/>
        </authorList>
    </citation>
    <scope>NUCLEOTIDE SEQUENCE [LARGE SCALE GENOMIC DNA]</scope>
    <source>
        <strain evidence="1 2">NBRC 108639</strain>
    </source>
</reference>
<evidence type="ECO:0000313" key="2">
    <source>
        <dbReference type="Proteomes" id="UP000482800"/>
    </source>
</evidence>
<proteinExistence type="predicted"/>
<reference evidence="1 2" key="2">
    <citation type="submission" date="2020-03" db="EMBL/GenBank/DDBJ databases">
        <authorList>
            <person name="Ichikawa N."/>
            <person name="Kimura A."/>
            <person name="Kitahashi Y."/>
            <person name="Uohara A."/>
        </authorList>
    </citation>
    <scope>NUCLEOTIDE SEQUENCE [LARGE SCALE GENOMIC DNA]</scope>
    <source>
        <strain evidence="1 2">NBRC 108639</strain>
    </source>
</reference>
<dbReference type="AlphaFoldDB" id="A0A6V8KN98"/>
<name>A0A6V8KN98_9ACTN</name>
<sequence>MPRLHHVTSVRNRESIRTYGLDWSRMGAARGIAGSRGPEVEGCFLCVDPHEVDWFIFLNNTGGPVDVWAVDGIEVGELLLSPEGHHYFPGRIEPGRLTLVRQDVPAGRSLANDAGA</sequence>